<dbReference type="RefSeq" id="WP_284295940.1">
    <property type="nucleotide sequence ID" value="NZ_BSSV01000001.1"/>
</dbReference>
<evidence type="ECO:0000256" key="1">
    <source>
        <dbReference type="ARBA" id="ARBA00010876"/>
    </source>
</evidence>
<dbReference type="Gene3D" id="3.30.2350.10">
    <property type="entry name" value="Pseudouridine synthase"/>
    <property type="match status" value="1"/>
</dbReference>
<keyword evidence="4" id="KW-1185">Reference proteome</keyword>
<name>A0ABQ6HAA3_9GAMM</name>
<dbReference type="SUPFAM" id="SSF55120">
    <property type="entry name" value="Pseudouridine synthase"/>
    <property type="match status" value="1"/>
</dbReference>
<reference evidence="3 4" key="1">
    <citation type="submission" date="2023-03" db="EMBL/GenBank/DDBJ databases">
        <title>Thalassotalea loyana LMG 22536T draft genome sequence.</title>
        <authorList>
            <person name="Sawabe T."/>
        </authorList>
    </citation>
    <scope>NUCLEOTIDE SEQUENCE [LARGE SCALE GENOMIC DNA]</scope>
    <source>
        <strain evidence="3 4">LMG 22536</strain>
    </source>
</reference>
<dbReference type="InterPro" id="IPR006508">
    <property type="entry name" value="PsdUridine_synth_RluA-like"/>
</dbReference>
<accession>A0ABQ6HAA3</accession>
<protein>
    <submittedName>
        <fullName evidence="3">RNA pseudouridine synthase</fullName>
    </submittedName>
</protein>
<dbReference type="Pfam" id="PF00849">
    <property type="entry name" value="PseudoU_synth_2"/>
    <property type="match status" value="1"/>
</dbReference>
<dbReference type="InterPro" id="IPR006145">
    <property type="entry name" value="PsdUridine_synth_RsuA/RluA"/>
</dbReference>
<dbReference type="NCBIfam" id="TIGR01621">
    <property type="entry name" value="RluA-like"/>
    <property type="match status" value="1"/>
</dbReference>
<dbReference type="InterPro" id="IPR020103">
    <property type="entry name" value="PsdUridine_synth_cat_dom_sf"/>
</dbReference>
<gene>
    <name evidence="3" type="ORF">tloyanaT_06310</name>
</gene>
<feature type="domain" description="Pseudouridine synthase RsuA/RluA-like" evidence="2">
    <location>
        <begin position="10"/>
        <end position="154"/>
    </location>
</feature>
<dbReference type="EMBL" id="BSSV01000001">
    <property type="protein sequence ID" value="GLX84379.1"/>
    <property type="molecule type" value="Genomic_DNA"/>
</dbReference>
<evidence type="ECO:0000259" key="2">
    <source>
        <dbReference type="Pfam" id="PF00849"/>
    </source>
</evidence>
<comment type="caution">
    <text evidence="3">The sequence shown here is derived from an EMBL/GenBank/DDBJ whole genome shotgun (WGS) entry which is preliminary data.</text>
</comment>
<dbReference type="CDD" id="cd02869">
    <property type="entry name" value="PseudoU_synth_RluA_like"/>
    <property type="match status" value="1"/>
</dbReference>
<evidence type="ECO:0000313" key="4">
    <source>
        <dbReference type="Proteomes" id="UP001157134"/>
    </source>
</evidence>
<dbReference type="PANTHER" id="PTHR21600:SF87">
    <property type="entry name" value="RNA PSEUDOURIDYLATE SYNTHASE DOMAIN-CONTAINING PROTEIN 1"/>
    <property type="match status" value="1"/>
</dbReference>
<dbReference type="PROSITE" id="PS01129">
    <property type="entry name" value="PSI_RLU"/>
    <property type="match status" value="1"/>
</dbReference>
<dbReference type="Proteomes" id="UP001157134">
    <property type="component" value="Unassembled WGS sequence"/>
</dbReference>
<sequence>MIQVIAEHPDFYIVNKPADVNFHDEGELGQGFFNQAKESLPSDELYPVHRLDKMTSGLVILAKSKASASSFQTLFSSHQINKFYLAVSSQKPKKKQGTIKGDMAKSRRGTYKLLRTLENPAITQFFSQSIGQGQRLYLLRPLSGKTHQIRVALSSIGAPILGDNHYAKGADKDSDRGYLHAYQLCFEWNGELKHYMCPPTSGIHFLRDKSLEQLNVWQHPSQLPWPKT</sequence>
<proteinExistence type="inferred from homology"/>
<dbReference type="InterPro" id="IPR006224">
    <property type="entry name" value="PsdUridine_synth_RluA-like_CS"/>
</dbReference>
<dbReference type="PANTHER" id="PTHR21600">
    <property type="entry name" value="MITOCHONDRIAL RNA PSEUDOURIDINE SYNTHASE"/>
    <property type="match status" value="1"/>
</dbReference>
<evidence type="ECO:0000313" key="3">
    <source>
        <dbReference type="EMBL" id="GLX84379.1"/>
    </source>
</evidence>
<organism evidence="3 4">
    <name type="scientific">Thalassotalea loyana</name>
    <dbReference type="NCBI Taxonomy" id="280483"/>
    <lineage>
        <taxon>Bacteria</taxon>
        <taxon>Pseudomonadati</taxon>
        <taxon>Pseudomonadota</taxon>
        <taxon>Gammaproteobacteria</taxon>
        <taxon>Alteromonadales</taxon>
        <taxon>Colwelliaceae</taxon>
        <taxon>Thalassotalea</taxon>
    </lineage>
</organism>
<comment type="similarity">
    <text evidence="1">Belongs to the pseudouridine synthase RluA family.</text>
</comment>
<dbReference type="InterPro" id="IPR050188">
    <property type="entry name" value="RluA_PseudoU_synthase"/>
</dbReference>